<protein>
    <submittedName>
        <fullName evidence="1">Unannotated protein</fullName>
    </submittedName>
</protein>
<dbReference type="AlphaFoldDB" id="A0A6J7GQA0"/>
<gene>
    <name evidence="1" type="ORF">UFOPK3610_00400</name>
</gene>
<dbReference type="EMBL" id="CAFBMR010000008">
    <property type="protein sequence ID" value="CAB4905589.1"/>
    <property type="molecule type" value="Genomic_DNA"/>
</dbReference>
<evidence type="ECO:0000313" key="1">
    <source>
        <dbReference type="EMBL" id="CAB4905589.1"/>
    </source>
</evidence>
<proteinExistence type="predicted"/>
<sequence>MKTLQRALVIAGTTTALVAGGIAASLPASAHSIIDLTGETAYAGKTSTMTMEIQHGCMPSQPTNKVVTFFKASFGDIVPLKVKGWTSTTGVRPNGRKYVIWQTTTAPQPFPNPLYLPLRITWPTKAGEYGMPTRQFCVGGGSWFWQTQWHPATADVPSPPIEPLPSVMVLKP</sequence>
<dbReference type="InterPro" id="IPR038507">
    <property type="entry name" value="YcnI-like_sf"/>
</dbReference>
<organism evidence="1">
    <name type="scientific">freshwater metagenome</name>
    <dbReference type="NCBI Taxonomy" id="449393"/>
    <lineage>
        <taxon>unclassified sequences</taxon>
        <taxon>metagenomes</taxon>
        <taxon>ecological metagenomes</taxon>
    </lineage>
</organism>
<name>A0A6J7GQA0_9ZZZZ</name>
<accession>A0A6J7GQA0</accession>
<reference evidence="1" key="1">
    <citation type="submission" date="2020-05" db="EMBL/GenBank/DDBJ databases">
        <authorList>
            <person name="Chiriac C."/>
            <person name="Salcher M."/>
            <person name="Ghai R."/>
            <person name="Kavagutti S V."/>
        </authorList>
    </citation>
    <scope>NUCLEOTIDE SEQUENCE</scope>
</reference>
<dbReference type="Gene3D" id="2.60.40.2230">
    <property type="entry name" value="Uncharacterised protein YcnI-like PF07987, DUF1775"/>
    <property type="match status" value="1"/>
</dbReference>